<dbReference type="GO" id="GO:0005525">
    <property type="term" value="F:GTP binding"/>
    <property type="evidence" value="ECO:0007669"/>
    <property type="project" value="UniProtKB-KW"/>
</dbReference>
<dbReference type="GO" id="GO:0003924">
    <property type="term" value="F:GTPase activity"/>
    <property type="evidence" value="ECO:0007669"/>
    <property type="project" value="InterPro"/>
</dbReference>
<dbReference type="Gene3D" id="3.40.50.300">
    <property type="entry name" value="P-loop containing nucleotide triphosphate hydrolases"/>
    <property type="match status" value="1"/>
</dbReference>
<dbReference type="Pfam" id="PF00350">
    <property type="entry name" value="Dynamin_N"/>
    <property type="match status" value="1"/>
</dbReference>
<evidence type="ECO:0000256" key="6">
    <source>
        <dbReference type="SAM" id="MobiDB-lite"/>
    </source>
</evidence>
<dbReference type="EMBL" id="DRMS01000456">
    <property type="protein sequence ID" value="HFC93528.1"/>
    <property type="molecule type" value="Genomic_DNA"/>
</dbReference>
<evidence type="ECO:0000313" key="9">
    <source>
        <dbReference type="EMBL" id="HFC93528.1"/>
    </source>
</evidence>
<keyword evidence="4" id="KW-0342">GTP-binding</keyword>
<proteinExistence type="predicted"/>
<gene>
    <name evidence="9" type="ORF">ENJ51_12030</name>
</gene>
<keyword evidence="3" id="KW-0378">Hydrolase</keyword>
<feature type="transmembrane region" description="Helical" evidence="7">
    <location>
        <begin position="336"/>
        <end position="353"/>
    </location>
</feature>
<keyword evidence="5 7" id="KW-0472">Membrane</keyword>
<evidence type="ECO:0000256" key="3">
    <source>
        <dbReference type="ARBA" id="ARBA00022801"/>
    </source>
</evidence>
<reference evidence="9" key="1">
    <citation type="journal article" date="2020" name="mSystems">
        <title>Genome- and Community-Level Interaction Insights into Carbon Utilization and Element Cycling Functions of Hydrothermarchaeota in Hydrothermal Sediment.</title>
        <authorList>
            <person name="Zhou Z."/>
            <person name="Liu Y."/>
            <person name="Xu W."/>
            <person name="Pan J."/>
            <person name="Luo Z.H."/>
            <person name="Li M."/>
        </authorList>
    </citation>
    <scope>NUCLEOTIDE SEQUENCE [LARGE SCALE GENOMIC DNA]</scope>
    <source>
        <strain evidence="9">HyVt-493</strain>
    </source>
</reference>
<evidence type="ECO:0000256" key="4">
    <source>
        <dbReference type="ARBA" id="ARBA00023134"/>
    </source>
</evidence>
<dbReference type="AlphaFoldDB" id="A0A7V2T4R3"/>
<protein>
    <submittedName>
        <fullName evidence="9">Dynamin family protein</fullName>
    </submittedName>
</protein>
<feature type="transmembrane region" description="Helical" evidence="7">
    <location>
        <begin position="373"/>
        <end position="390"/>
    </location>
</feature>
<evidence type="ECO:0000256" key="7">
    <source>
        <dbReference type="SAM" id="Phobius"/>
    </source>
</evidence>
<comment type="subcellular location">
    <subcellularLocation>
        <location evidence="1">Membrane</location>
    </subcellularLocation>
</comment>
<accession>A0A7V2T4R3</accession>
<dbReference type="SUPFAM" id="SSF52540">
    <property type="entry name" value="P-loop containing nucleoside triphosphate hydrolases"/>
    <property type="match status" value="1"/>
</dbReference>
<dbReference type="Proteomes" id="UP000885750">
    <property type="component" value="Unassembled WGS sequence"/>
</dbReference>
<comment type="caution">
    <text evidence="9">The sequence shown here is derived from an EMBL/GenBank/DDBJ whole genome shotgun (WGS) entry which is preliminary data.</text>
</comment>
<keyword evidence="7" id="KW-0812">Transmembrane</keyword>
<dbReference type="GO" id="GO:0016020">
    <property type="term" value="C:membrane"/>
    <property type="evidence" value="ECO:0007669"/>
    <property type="project" value="UniProtKB-SubCell"/>
</dbReference>
<evidence type="ECO:0000256" key="5">
    <source>
        <dbReference type="ARBA" id="ARBA00023136"/>
    </source>
</evidence>
<name>A0A7V2T4R3_LEUMU</name>
<dbReference type="InterPro" id="IPR045063">
    <property type="entry name" value="Dynamin_N"/>
</dbReference>
<feature type="domain" description="Dynamin N-terminal" evidence="8">
    <location>
        <begin position="61"/>
        <end position="228"/>
    </location>
</feature>
<evidence type="ECO:0000256" key="1">
    <source>
        <dbReference type="ARBA" id="ARBA00004370"/>
    </source>
</evidence>
<sequence>MTPDKKMTNRLDRLQEHLKRENPVLVSVVDCYRNLDKIAQKIGLLKISESYATQISWWPLISVLGTFSAGKSSFINTYLGLDLQETGNQAVDDRFTVVAYSADNKVRTLPGLALDGDPRFPFYKISQEIEDVTEGEGAKIDNYLQMKATPSEKVRGKILIDSPGFDADEQRKSILKITDHIIDLSDLVLVLFDARHPEPGAMQDTLEHLVRGAQRRNDSGKFLFILNQIDTSARDDNLEQIVASWQKSLIQTGLVSGRFYVMYNEELAVPVEDKSVWERYVAKRETDYEKIMKRIEAVDTDRVYRITGALESLANQIEQQAIPQITQAKQSWRKRVLWIDAIIATLLLGATTIGSHELGLWDFSAIPSPNSLLTAAIVFAIVLLGLHFFIRGKVANSIAGSLEVDSPAGNIRQAFLKSTKIYRSIFFDKPACWGRGTINKLNAVRHDIEMFIQDLNDKFTSPAGEDTDQEKDDNKSTAHNKPEAHTKDNIKTKEVNL</sequence>
<keyword evidence="7" id="KW-1133">Transmembrane helix</keyword>
<evidence type="ECO:0000256" key="2">
    <source>
        <dbReference type="ARBA" id="ARBA00022741"/>
    </source>
</evidence>
<evidence type="ECO:0000259" key="8">
    <source>
        <dbReference type="Pfam" id="PF00350"/>
    </source>
</evidence>
<feature type="region of interest" description="Disordered" evidence="6">
    <location>
        <begin position="459"/>
        <end position="497"/>
    </location>
</feature>
<dbReference type="GO" id="GO:0008053">
    <property type="term" value="P:mitochondrial fusion"/>
    <property type="evidence" value="ECO:0007669"/>
    <property type="project" value="TreeGrafter"/>
</dbReference>
<keyword evidence="2" id="KW-0547">Nucleotide-binding</keyword>
<dbReference type="InterPro" id="IPR027417">
    <property type="entry name" value="P-loop_NTPase"/>
</dbReference>
<organism evidence="9">
    <name type="scientific">Leucothrix mucor</name>
    <dbReference type="NCBI Taxonomy" id="45248"/>
    <lineage>
        <taxon>Bacteria</taxon>
        <taxon>Pseudomonadati</taxon>
        <taxon>Pseudomonadota</taxon>
        <taxon>Gammaproteobacteria</taxon>
        <taxon>Thiotrichales</taxon>
        <taxon>Thiotrichaceae</taxon>
        <taxon>Leucothrix</taxon>
    </lineage>
</organism>
<dbReference type="InterPro" id="IPR027094">
    <property type="entry name" value="Mitofusin_fam"/>
</dbReference>
<dbReference type="PANTHER" id="PTHR10465">
    <property type="entry name" value="TRANSMEMBRANE GTPASE FZO1"/>
    <property type="match status" value="1"/>
</dbReference>
<feature type="compositionally biased region" description="Basic and acidic residues" evidence="6">
    <location>
        <begin position="472"/>
        <end position="497"/>
    </location>
</feature>
<dbReference type="PANTHER" id="PTHR10465:SF0">
    <property type="entry name" value="SARCALUMENIN"/>
    <property type="match status" value="1"/>
</dbReference>